<dbReference type="InterPro" id="IPR001810">
    <property type="entry name" value="F-box_dom"/>
</dbReference>
<dbReference type="Pfam" id="PF12516">
    <property type="entry name" value="DUF3719"/>
    <property type="match status" value="1"/>
</dbReference>
<evidence type="ECO:0000313" key="3">
    <source>
        <dbReference type="EnsemblMetazoa" id="CJA08543a.1"/>
    </source>
</evidence>
<sequence>MLTWSTASTLKPNLQRCHSKAAENFLQSWDSAVYEGEAMKDIVLNKEASLWSEKFPHLRVVGVNCDGQGARMQLLEMYNYIGGFEKWSELNDDCKRHVIGYLNYWTRCNLSLCSKKDNELVKNAVLFASKENGIRWKQDLGFEKQSIETLELRYDRIELCTTSGFSRSWQFFAKREKCRIVSKSCLENVYSCSNVRTIPRENVEKEFWNIVKSVLSKGKDELRELVVHAKWNPKNDIPGNLSAIKELNLEYKSEEECRFWLNRLDPKCALNTFTMVCDNSHYHPVTFEHILHPAVLNAKCVQIDAWVHISDEQFLQLNATKIRMSCLSISSDAFLEFLKRWVYGEMDSDFSHLVVYTNEKNNKREIQNKISQRFRSRRYDYLNYLHPEVQFIHCFHRFRPEGIYCEVEKRDDPLCIVSVLITNRHLVIMRTGFARSGRLGIEYKYPML</sequence>
<dbReference type="AlphaFoldDB" id="A0A8R1DQB1"/>
<feature type="domain" description="F-box" evidence="1">
    <location>
        <begin position="87"/>
        <end position="124"/>
    </location>
</feature>
<dbReference type="PANTHER" id="PTHR31006:SF0">
    <property type="entry name" value="F-BOX ASSOCIATED DOMAIN-CONTAINING PROTEIN-RELATED"/>
    <property type="match status" value="1"/>
</dbReference>
<reference evidence="4" key="1">
    <citation type="submission" date="2010-08" db="EMBL/GenBank/DDBJ databases">
        <authorList>
            <consortium name="Caenorhabditis japonica Sequencing Consortium"/>
            <person name="Wilson R.K."/>
        </authorList>
    </citation>
    <scope>NUCLEOTIDE SEQUENCE [LARGE SCALE GENOMIC DNA]</scope>
    <source>
        <strain evidence="4">DF5081</strain>
    </source>
</reference>
<dbReference type="InterPro" id="IPR022194">
    <property type="entry name" value="DUF3719"/>
</dbReference>
<feature type="domain" description="DUF3719" evidence="2">
    <location>
        <begin position="33"/>
        <end position="63"/>
    </location>
</feature>
<accession>A0A8R1DQB1</accession>
<evidence type="ECO:0000313" key="4">
    <source>
        <dbReference type="Proteomes" id="UP000005237"/>
    </source>
</evidence>
<dbReference type="Pfam" id="PF00646">
    <property type="entry name" value="F-box"/>
    <property type="match status" value="1"/>
</dbReference>
<dbReference type="Proteomes" id="UP000005237">
    <property type="component" value="Unassembled WGS sequence"/>
</dbReference>
<evidence type="ECO:0000259" key="2">
    <source>
        <dbReference type="Pfam" id="PF12516"/>
    </source>
</evidence>
<name>A0A8R1DQB1_CAEJA</name>
<dbReference type="PANTHER" id="PTHR31006">
    <property type="entry name" value="F-BOX DOMAIN-CONTAINING PROTEIN-RELATED-RELATED"/>
    <property type="match status" value="1"/>
</dbReference>
<keyword evidence="4" id="KW-1185">Reference proteome</keyword>
<organism evidence="3 4">
    <name type="scientific">Caenorhabditis japonica</name>
    <dbReference type="NCBI Taxonomy" id="281687"/>
    <lineage>
        <taxon>Eukaryota</taxon>
        <taxon>Metazoa</taxon>
        <taxon>Ecdysozoa</taxon>
        <taxon>Nematoda</taxon>
        <taxon>Chromadorea</taxon>
        <taxon>Rhabditida</taxon>
        <taxon>Rhabditina</taxon>
        <taxon>Rhabditomorpha</taxon>
        <taxon>Rhabditoidea</taxon>
        <taxon>Rhabditidae</taxon>
        <taxon>Peloderinae</taxon>
        <taxon>Caenorhabditis</taxon>
    </lineage>
</organism>
<dbReference type="InterPro" id="IPR042317">
    <property type="entry name" value="She-1-like"/>
</dbReference>
<reference evidence="3" key="2">
    <citation type="submission" date="2022-06" db="UniProtKB">
        <authorList>
            <consortium name="EnsemblMetazoa"/>
        </authorList>
    </citation>
    <scope>IDENTIFICATION</scope>
    <source>
        <strain evidence="3">DF5081</strain>
    </source>
</reference>
<protein>
    <submittedName>
        <fullName evidence="3">F-box domain-containing protein</fullName>
    </submittedName>
</protein>
<dbReference type="EnsemblMetazoa" id="CJA08543a.1">
    <property type="protein sequence ID" value="CJA08543a.1"/>
    <property type="gene ID" value="WBGene00127747"/>
</dbReference>
<evidence type="ECO:0000259" key="1">
    <source>
        <dbReference type="Pfam" id="PF00646"/>
    </source>
</evidence>
<proteinExistence type="predicted"/>